<dbReference type="Pfam" id="PF00201">
    <property type="entry name" value="UDPGT"/>
    <property type="match status" value="1"/>
</dbReference>
<dbReference type="InParanoid" id="A0A2P5FKD7"/>
<name>A0A2P5FKD7_TREOI</name>
<keyword evidence="7" id="KW-1185">Reference proteome</keyword>
<organism evidence="6 7">
    <name type="scientific">Trema orientale</name>
    <name type="common">Charcoal tree</name>
    <name type="synonym">Celtis orientalis</name>
    <dbReference type="NCBI Taxonomy" id="63057"/>
    <lineage>
        <taxon>Eukaryota</taxon>
        <taxon>Viridiplantae</taxon>
        <taxon>Streptophyta</taxon>
        <taxon>Embryophyta</taxon>
        <taxon>Tracheophyta</taxon>
        <taxon>Spermatophyta</taxon>
        <taxon>Magnoliopsida</taxon>
        <taxon>eudicotyledons</taxon>
        <taxon>Gunneridae</taxon>
        <taxon>Pentapetalae</taxon>
        <taxon>rosids</taxon>
        <taxon>fabids</taxon>
        <taxon>Rosales</taxon>
        <taxon>Cannabaceae</taxon>
        <taxon>Trema</taxon>
    </lineage>
</organism>
<evidence type="ECO:0000256" key="2">
    <source>
        <dbReference type="ARBA" id="ARBA00022676"/>
    </source>
</evidence>
<dbReference type="InterPro" id="IPR002213">
    <property type="entry name" value="UDP_glucos_trans"/>
</dbReference>
<dbReference type="FunFam" id="3.40.50.2000:FF:000056">
    <property type="entry name" value="Glycosyltransferase"/>
    <property type="match status" value="1"/>
</dbReference>
<comment type="caution">
    <text evidence="6">The sequence shown here is derived from an EMBL/GenBank/DDBJ whole genome shotgun (WGS) entry which is preliminary data.</text>
</comment>
<dbReference type="CDD" id="cd03784">
    <property type="entry name" value="GT1_Gtf-like"/>
    <property type="match status" value="1"/>
</dbReference>
<proteinExistence type="inferred from homology"/>
<dbReference type="Gene3D" id="3.40.50.2000">
    <property type="entry name" value="Glycogen Phosphorylase B"/>
    <property type="match status" value="2"/>
</dbReference>
<dbReference type="PANTHER" id="PTHR48048">
    <property type="entry name" value="GLYCOSYLTRANSFERASE"/>
    <property type="match status" value="1"/>
</dbReference>
<sequence length="510" mass="56387">HPQLTVHKEKKLEKMKKAELVFVPVPGMGHLVSTVEIAKILVAQDQRLSISILIIKLPGGSESKVNSYIQSLSSSISERIKFIELPENQVDPSDLNPTFFISTFYENLKPHVRNAVKKLVESWSGRPDSPRLAGFVVDMFSTAVIDVADEFGVPSYVFFTSGAGFLCLMAHLQALSDDLGKDISEYSDEPDAELAIPGFVNPVPAKVFPGVVVDKDASPLILSHFRKMRKTKGLLVNTFIELEFNMIRTLSQGEFPPIYPVGPILNLKTTESHVGLGGTDDNTTDVVTWLDSQPPSSVVFLCFGSMGTFSGEQVKEIACALEHTGVRFLWSLRKPPPPGGPLVPSDYKDVNEVLPEGFLDRTAEIGKIIGWAPQVTVLAHPAIGGFVSHCGWNSTLESLWFGVPIATWPLAAEQQINAFKMVREFGLAVEIKLDYRKDFKSFITGNDPRLVIVKAEEIEKGIMELMDERDTNTRKRVKEMSEKSRKALLEGGSSYSSLYQFISDVVDNMP</sequence>
<protein>
    <recommendedName>
        <fullName evidence="5">Glycosyltransferase</fullName>
        <ecNumber evidence="5">2.4.1.-</ecNumber>
    </recommendedName>
</protein>
<comment type="similarity">
    <text evidence="1 4">Belongs to the UDP-glycosyltransferase family.</text>
</comment>
<keyword evidence="3 4" id="KW-0808">Transferase</keyword>
<evidence type="ECO:0000256" key="5">
    <source>
        <dbReference type="RuleBase" id="RU362057"/>
    </source>
</evidence>
<reference evidence="7" key="1">
    <citation type="submission" date="2016-06" db="EMBL/GenBank/DDBJ databases">
        <title>Parallel loss of symbiosis genes in relatives of nitrogen-fixing non-legume Parasponia.</title>
        <authorList>
            <person name="Van Velzen R."/>
            <person name="Holmer R."/>
            <person name="Bu F."/>
            <person name="Rutten L."/>
            <person name="Van Zeijl A."/>
            <person name="Liu W."/>
            <person name="Santuari L."/>
            <person name="Cao Q."/>
            <person name="Sharma T."/>
            <person name="Shen D."/>
            <person name="Roswanjaya Y."/>
            <person name="Wardhani T."/>
            <person name="Kalhor M.S."/>
            <person name="Jansen J."/>
            <person name="Van den Hoogen J."/>
            <person name="Gungor B."/>
            <person name="Hartog M."/>
            <person name="Hontelez J."/>
            <person name="Verver J."/>
            <person name="Yang W.-C."/>
            <person name="Schijlen E."/>
            <person name="Repin R."/>
            <person name="Schilthuizen M."/>
            <person name="Schranz E."/>
            <person name="Heidstra R."/>
            <person name="Miyata K."/>
            <person name="Fedorova E."/>
            <person name="Kohlen W."/>
            <person name="Bisseling T."/>
            <person name="Smit S."/>
            <person name="Geurts R."/>
        </authorList>
    </citation>
    <scope>NUCLEOTIDE SEQUENCE [LARGE SCALE GENOMIC DNA]</scope>
    <source>
        <strain evidence="7">cv. RG33-2</strain>
    </source>
</reference>
<dbReference type="PROSITE" id="PS00375">
    <property type="entry name" value="UDPGT"/>
    <property type="match status" value="1"/>
</dbReference>
<dbReference type="AlphaFoldDB" id="A0A2P5FKD7"/>
<dbReference type="EMBL" id="JXTC01000026">
    <property type="protein sequence ID" value="PON98234.1"/>
    <property type="molecule type" value="Genomic_DNA"/>
</dbReference>
<dbReference type="Proteomes" id="UP000237000">
    <property type="component" value="Unassembled WGS sequence"/>
</dbReference>
<dbReference type="EC" id="2.4.1.-" evidence="5"/>
<gene>
    <name evidence="6" type="ORF">TorRG33x02_060640</name>
</gene>
<feature type="non-terminal residue" evidence="6">
    <location>
        <position position="1"/>
    </location>
</feature>
<dbReference type="FunCoup" id="A0A2P5FKD7">
    <property type="interactions" value="448"/>
</dbReference>
<evidence type="ECO:0000256" key="3">
    <source>
        <dbReference type="ARBA" id="ARBA00022679"/>
    </source>
</evidence>
<dbReference type="FunFam" id="3.40.50.2000:FF:000080">
    <property type="entry name" value="Glycosyltransferase"/>
    <property type="match status" value="1"/>
</dbReference>
<evidence type="ECO:0000313" key="7">
    <source>
        <dbReference type="Proteomes" id="UP000237000"/>
    </source>
</evidence>
<accession>A0A2P5FKD7</accession>
<keyword evidence="2 4" id="KW-0328">Glycosyltransferase</keyword>
<dbReference type="InterPro" id="IPR050481">
    <property type="entry name" value="UDP-glycosyltransf_plant"/>
</dbReference>
<dbReference type="GO" id="GO:0035251">
    <property type="term" value="F:UDP-glucosyltransferase activity"/>
    <property type="evidence" value="ECO:0007669"/>
    <property type="project" value="InterPro"/>
</dbReference>
<evidence type="ECO:0000313" key="6">
    <source>
        <dbReference type="EMBL" id="PON98234.1"/>
    </source>
</evidence>
<dbReference type="PANTHER" id="PTHR48048:SF45">
    <property type="entry name" value="GLYCOSYLTRANSFERASE"/>
    <property type="match status" value="1"/>
</dbReference>
<dbReference type="OrthoDB" id="5835829at2759"/>
<evidence type="ECO:0000256" key="1">
    <source>
        <dbReference type="ARBA" id="ARBA00009995"/>
    </source>
</evidence>
<dbReference type="InterPro" id="IPR035595">
    <property type="entry name" value="UDP_glycos_trans_CS"/>
</dbReference>
<evidence type="ECO:0000256" key="4">
    <source>
        <dbReference type="RuleBase" id="RU003718"/>
    </source>
</evidence>
<dbReference type="SUPFAM" id="SSF53756">
    <property type="entry name" value="UDP-Glycosyltransferase/glycogen phosphorylase"/>
    <property type="match status" value="1"/>
</dbReference>